<dbReference type="AlphaFoldDB" id="A0A094QZE4"/>
<accession>A0A094QZE4</accession>
<evidence type="ECO:0008006" key="2">
    <source>
        <dbReference type="Google" id="ProtNLM"/>
    </source>
</evidence>
<dbReference type="CDD" id="cd11614">
    <property type="entry name" value="SAF_CpaB_FlgA_like"/>
    <property type="match status" value="1"/>
</dbReference>
<evidence type="ECO:0000313" key="1">
    <source>
        <dbReference type="EMBL" id="KGA19956.1"/>
    </source>
</evidence>
<dbReference type="EMBL" id="JNSK01000007">
    <property type="protein sequence ID" value="KGA19956.1"/>
    <property type="molecule type" value="Genomic_DNA"/>
</dbReference>
<comment type="caution">
    <text evidence="1">The sequence shown here is derived from an EMBL/GenBank/DDBJ whole genome shotgun (WGS) entry which is preliminary data.</text>
</comment>
<protein>
    <recommendedName>
        <fullName evidence="2">SAF domain-containing protein</fullName>
    </recommendedName>
</protein>
<organism evidence="1">
    <name type="scientific">freshwater metagenome</name>
    <dbReference type="NCBI Taxonomy" id="449393"/>
    <lineage>
        <taxon>unclassified sequences</taxon>
        <taxon>metagenomes</taxon>
        <taxon>ecological metagenomes</taxon>
    </lineage>
</organism>
<name>A0A094QZE4_9ZZZZ</name>
<reference evidence="1" key="1">
    <citation type="submission" date="2014-05" db="EMBL/GenBank/DDBJ databases">
        <title>Key roles for freshwater Actinobacteria revealed by deep metagenomic sequencing.</title>
        <authorList>
            <person name="Ghai R."/>
            <person name="Mizuno C.M."/>
            <person name="Picazo A."/>
            <person name="Camacho A."/>
            <person name="Rodriguez-Valera F."/>
        </authorList>
    </citation>
    <scope>NUCLEOTIDE SEQUENCE</scope>
</reference>
<proteinExistence type="predicted"/>
<gene>
    <name evidence="1" type="ORF">GM50_3760</name>
</gene>
<sequence length="181" mass="19232">MIASLLSSFLITNLANEEQSYWIANRELSPGQQISRSDIAEVNINAGVISANYLSADLDPVGSIVLDRISTNTLIAKSSVSDNLALVNSAEISLNIRAVDLPNSLAAGDRASIYLVEDAEPGSFPSDPELIIGDIYLGAIERKESNFGADVAITVAVGRTEILDILRATTFGRLVVVKLNG</sequence>